<dbReference type="Proteomes" id="UP000232883">
    <property type="component" value="Chromosome"/>
</dbReference>
<evidence type="ECO:0000256" key="4">
    <source>
        <dbReference type="PROSITE-ProRule" id="PRU00510"/>
    </source>
</evidence>
<accession>A0A2K8YWX6</accession>
<dbReference type="Pfam" id="PF01258">
    <property type="entry name" value="zf-dskA_traR"/>
    <property type="match status" value="1"/>
</dbReference>
<evidence type="ECO:0000313" key="8">
    <source>
        <dbReference type="Proteomes" id="UP000232883"/>
    </source>
</evidence>
<evidence type="ECO:0000259" key="6">
    <source>
        <dbReference type="Pfam" id="PF01258"/>
    </source>
</evidence>
<dbReference type="EMBL" id="CP025096">
    <property type="protein sequence ID" value="AUD02113.1"/>
    <property type="molecule type" value="Genomic_DNA"/>
</dbReference>
<keyword evidence="2" id="KW-0863">Zinc-finger</keyword>
<feature type="region of interest" description="Disordered" evidence="5">
    <location>
        <begin position="61"/>
        <end position="80"/>
    </location>
</feature>
<dbReference type="PROSITE" id="PS51128">
    <property type="entry name" value="ZF_DKSA_2"/>
    <property type="match status" value="1"/>
</dbReference>
<keyword evidence="8" id="KW-1185">Reference proteome</keyword>
<reference evidence="7 8" key="1">
    <citation type="submission" date="2017-11" db="EMBL/GenBank/DDBJ databases">
        <title>Taxonomic description and genome sequences of Spirosoma HA7 sp. nov., isolated from pollen microhabitat of Corylus avellana.</title>
        <authorList>
            <person name="Ambika Manirajan B."/>
            <person name="Suarez C."/>
            <person name="Ratering S."/>
            <person name="Geissler-Plaum R."/>
            <person name="Cardinale M."/>
            <person name="Sylvia S."/>
        </authorList>
    </citation>
    <scope>NUCLEOTIDE SEQUENCE [LARGE SCALE GENOMIC DNA]</scope>
    <source>
        <strain evidence="7 8">HA7</strain>
    </source>
</reference>
<evidence type="ECO:0000256" key="3">
    <source>
        <dbReference type="ARBA" id="ARBA00022833"/>
    </source>
</evidence>
<sequence length="80" mass="8714">MYCIKCGNSIPEARLKALPTAKTCVHCSAAQRVAGFPLITGKTEYSALQIVSQADAQQLHKMGARRGTGASTYMKREKRN</sequence>
<evidence type="ECO:0000256" key="1">
    <source>
        <dbReference type="ARBA" id="ARBA00022723"/>
    </source>
</evidence>
<dbReference type="OrthoDB" id="962301at2"/>
<dbReference type="GO" id="GO:0008270">
    <property type="term" value="F:zinc ion binding"/>
    <property type="evidence" value="ECO:0007669"/>
    <property type="project" value="UniProtKB-KW"/>
</dbReference>
<proteinExistence type="predicted"/>
<evidence type="ECO:0000256" key="2">
    <source>
        <dbReference type="ARBA" id="ARBA00022771"/>
    </source>
</evidence>
<dbReference type="AlphaFoldDB" id="A0A2K8YWX6"/>
<feature type="zinc finger region" description="dksA C4-type" evidence="4">
    <location>
        <begin position="3"/>
        <end position="27"/>
    </location>
</feature>
<dbReference type="Gene3D" id="1.20.120.910">
    <property type="entry name" value="DksA, coiled-coil domain"/>
    <property type="match status" value="1"/>
</dbReference>
<protein>
    <recommendedName>
        <fullName evidence="6">Zinc finger DksA/TraR C4-type domain-containing protein</fullName>
    </recommendedName>
</protein>
<keyword evidence="1" id="KW-0479">Metal-binding</keyword>
<dbReference type="InterPro" id="IPR000962">
    <property type="entry name" value="Znf_DskA_TraR"/>
</dbReference>
<evidence type="ECO:0000313" key="7">
    <source>
        <dbReference type="EMBL" id="AUD02113.1"/>
    </source>
</evidence>
<gene>
    <name evidence="7" type="ORF">CWM47_09950</name>
</gene>
<feature type="domain" description="Zinc finger DksA/TraR C4-type" evidence="6">
    <location>
        <begin position="2"/>
        <end position="27"/>
    </location>
</feature>
<organism evidence="7 8">
    <name type="scientific">Spirosoma pollinicola</name>
    <dbReference type="NCBI Taxonomy" id="2057025"/>
    <lineage>
        <taxon>Bacteria</taxon>
        <taxon>Pseudomonadati</taxon>
        <taxon>Bacteroidota</taxon>
        <taxon>Cytophagia</taxon>
        <taxon>Cytophagales</taxon>
        <taxon>Cytophagaceae</taxon>
        <taxon>Spirosoma</taxon>
    </lineage>
</organism>
<dbReference type="RefSeq" id="WP_100987832.1">
    <property type="nucleotide sequence ID" value="NZ_CP025096.1"/>
</dbReference>
<keyword evidence="3" id="KW-0862">Zinc</keyword>
<evidence type="ECO:0000256" key="5">
    <source>
        <dbReference type="SAM" id="MobiDB-lite"/>
    </source>
</evidence>
<dbReference type="KEGG" id="spir:CWM47_09950"/>
<dbReference type="SUPFAM" id="SSF57716">
    <property type="entry name" value="Glucocorticoid receptor-like (DNA-binding domain)"/>
    <property type="match status" value="1"/>
</dbReference>
<name>A0A2K8YWX6_9BACT</name>